<dbReference type="PROSITE" id="PS50097">
    <property type="entry name" value="BTB"/>
    <property type="match status" value="1"/>
</dbReference>
<feature type="region of interest" description="Disordered" evidence="2">
    <location>
        <begin position="116"/>
        <end position="148"/>
    </location>
</feature>
<evidence type="ECO:0000256" key="1">
    <source>
        <dbReference type="ARBA" id="ARBA00022441"/>
    </source>
</evidence>
<keyword evidence="4" id="KW-1185">Reference proteome</keyword>
<dbReference type="Pfam" id="PF01344">
    <property type="entry name" value="Kelch_1"/>
    <property type="match status" value="2"/>
</dbReference>
<dbReference type="RefSeq" id="XP_012674830.3">
    <property type="nucleotide sequence ID" value="XM_012819376.3"/>
</dbReference>
<gene>
    <name evidence="5" type="primary">kbtbd13a</name>
</gene>
<sequence length="619" mass="69427">MPFPMQSLSLSACHDVLRPPPRATSLCIAPRYSGAVRTERKLCSRNISALPRRPGRSHRGCRHGWRHDRRARRGLIVTYGKPNRLQRVTAQPKIAPNGKRRQLRHRAARSLFGIPMKNDAGVSGEPSSCSGSESEPNRSTCPPADSEQGSACVRVRMKGSVFPVDRALLAGSSEYFRALFESGMRESDQEEIRLQGLSARGFLITLSVLQGARPLLSADEIVEVIECASFLQVKTLTKHLANIIDSDNCLLMYHTAATYGLLDLFKSAALFITDVYGDLKDDLRCLPQEMISHVESFIPSSYVMVGTHSPSTELLHDGCRTVCYLDEDENDWKILTSLPLDASTTMAGVAVLDNKLYIVGGVADVSKNIVDSGFCYDPEADSWSVFPSPTQPRYNASLLGLEGGLYTMGGEFQRKPMASVEVFRPAKHTWSPVAHLPKAAPNVPCTVAMNRMFICLWRPKGVTEIYEYALERDQWELVTTLVRPQSYGHFMVSHRDNLYVMRNGPDDDFLRCMMDCYNLTTGQWTAIPGQYEALFTASIRGDSVFTLNQRVTEEYAIRDLRWKSRKQRKGFPRIGTMWTFLLRLPKRSREPLEKTVSTSRQQLGRHAVWPPDAHSACVD</sequence>
<keyword evidence="1" id="KW-0880">Kelch repeat</keyword>
<evidence type="ECO:0000313" key="5">
    <source>
        <dbReference type="RefSeq" id="XP_012674830.3"/>
    </source>
</evidence>
<protein>
    <submittedName>
        <fullName evidence="5">Kelch repeat and BTB domain-containing protein 13</fullName>
    </submittedName>
</protein>
<organism evidence="4 5">
    <name type="scientific">Clupea harengus</name>
    <name type="common">Atlantic herring</name>
    <dbReference type="NCBI Taxonomy" id="7950"/>
    <lineage>
        <taxon>Eukaryota</taxon>
        <taxon>Metazoa</taxon>
        <taxon>Chordata</taxon>
        <taxon>Craniata</taxon>
        <taxon>Vertebrata</taxon>
        <taxon>Euteleostomi</taxon>
        <taxon>Actinopterygii</taxon>
        <taxon>Neopterygii</taxon>
        <taxon>Teleostei</taxon>
        <taxon>Clupei</taxon>
        <taxon>Clupeiformes</taxon>
        <taxon>Clupeoidei</taxon>
        <taxon>Clupeidae</taxon>
        <taxon>Clupea</taxon>
    </lineage>
</organism>
<dbReference type="Proteomes" id="UP000515152">
    <property type="component" value="Chromosome 20"/>
</dbReference>
<reference evidence="5" key="1">
    <citation type="submission" date="2025-08" db="UniProtKB">
        <authorList>
            <consortium name="RefSeq"/>
        </authorList>
    </citation>
    <scope>IDENTIFICATION</scope>
</reference>
<dbReference type="Pfam" id="PF00651">
    <property type="entry name" value="BTB"/>
    <property type="match status" value="1"/>
</dbReference>
<dbReference type="CDD" id="cd18486">
    <property type="entry name" value="BACK_KBTBD13"/>
    <property type="match status" value="1"/>
</dbReference>
<accession>A0A6P3VL67</accession>
<dbReference type="CTD" id="797244"/>
<proteinExistence type="predicted"/>
<evidence type="ECO:0000313" key="4">
    <source>
        <dbReference type="Proteomes" id="UP000515152"/>
    </source>
</evidence>
<evidence type="ECO:0000259" key="3">
    <source>
        <dbReference type="PROSITE" id="PS50097"/>
    </source>
</evidence>
<feature type="domain" description="BTB" evidence="3">
    <location>
        <begin position="151"/>
        <end position="218"/>
    </location>
</feature>
<feature type="compositionally biased region" description="Low complexity" evidence="2">
    <location>
        <begin position="123"/>
        <end position="134"/>
    </location>
</feature>
<dbReference type="InterPro" id="IPR000210">
    <property type="entry name" value="BTB/POZ_dom"/>
</dbReference>
<dbReference type="PANTHER" id="PTHR46375:SF5">
    <property type="entry name" value="KELCH REPEAT AND BTB DOMAIN-CONTAINING PROTEIN 13-RELATED"/>
    <property type="match status" value="1"/>
</dbReference>
<name>A0A6P3VL67_CLUHA</name>
<dbReference type="PANTHER" id="PTHR46375">
    <property type="entry name" value="KELCH REPEAT AND BTB DOMAIN-CONTAINING PROTEIN 13-RELATED"/>
    <property type="match status" value="1"/>
</dbReference>
<dbReference type="InterPro" id="IPR006652">
    <property type="entry name" value="Kelch_1"/>
</dbReference>
<dbReference type="SMART" id="SM00612">
    <property type="entry name" value="Kelch"/>
    <property type="match status" value="2"/>
</dbReference>
<dbReference type="SMART" id="SM00225">
    <property type="entry name" value="BTB"/>
    <property type="match status" value="1"/>
</dbReference>
<evidence type="ECO:0000256" key="2">
    <source>
        <dbReference type="SAM" id="MobiDB-lite"/>
    </source>
</evidence>
<dbReference type="OrthoDB" id="45365at2759"/>
<dbReference type="InterPro" id="IPR052392">
    <property type="entry name" value="Kelch-BTB_domain-containing"/>
</dbReference>
<dbReference type="KEGG" id="char:105893038"/>
<dbReference type="GeneID" id="105893038"/>
<dbReference type="AlphaFoldDB" id="A0A6P3VL67"/>